<protein>
    <submittedName>
        <fullName evidence="2">Uncharacterized protein</fullName>
    </submittedName>
</protein>
<dbReference type="EMBL" id="BQNB010018906">
    <property type="protein sequence ID" value="GJT79527.1"/>
    <property type="molecule type" value="Genomic_DNA"/>
</dbReference>
<reference evidence="2" key="2">
    <citation type="submission" date="2022-01" db="EMBL/GenBank/DDBJ databases">
        <authorList>
            <person name="Yamashiro T."/>
            <person name="Shiraishi A."/>
            <person name="Satake H."/>
            <person name="Nakayama K."/>
        </authorList>
    </citation>
    <scope>NUCLEOTIDE SEQUENCE</scope>
</reference>
<feature type="compositionally biased region" description="Acidic residues" evidence="1">
    <location>
        <begin position="129"/>
        <end position="146"/>
    </location>
</feature>
<feature type="region of interest" description="Disordered" evidence="1">
    <location>
        <begin position="50"/>
        <end position="179"/>
    </location>
</feature>
<feature type="compositionally biased region" description="Acidic residues" evidence="1">
    <location>
        <begin position="108"/>
        <end position="119"/>
    </location>
</feature>
<dbReference type="Proteomes" id="UP001151760">
    <property type="component" value="Unassembled WGS sequence"/>
</dbReference>
<gene>
    <name evidence="2" type="ORF">Tco_1053869</name>
</gene>
<reference evidence="2" key="1">
    <citation type="journal article" date="2022" name="Int. J. Mol. Sci.">
        <title>Draft Genome of Tanacetum Coccineum: Genomic Comparison of Closely Related Tanacetum-Family Plants.</title>
        <authorList>
            <person name="Yamashiro T."/>
            <person name="Shiraishi A."/>
            <person name="Nakayama K."/>
            <person name="Satake H."/>
        </authorList>
    </citation>
    <scope>NUCLEOTIDE SEQUENCE</scope>
</reference>
<feature type="region of interest" description="Disordered" evidence="1">
    <location>
        <begin position="284"/>
        <end position="310"/>
    </location>
</feature>
<proteinExistence type="predicted"/>
<keyword evidence="3" id="KW-1185">Reference proteome</keyword>
<evidence type="ECO:0000313" key="2">
    <source>
        <dbReference type="EMBL" id="GJT79527.1"/>
    </source>
</evidence>
<accession>A0ABQ5GX08</accession>
<evidence type="ECO:0000256" key="1">
    <source>
        <dbReference type="SAM" id="MobiDB-lite"/>
    </source>
</evidence>
<organism evidence="2 3">
    <name type="scientific">Tanacetum coccineum</name>
    <dbReference type="NCBI Taxonomy" id="301880"/>
    <lineage>
        <taxon>Eukaryota</taxon>
        <taxon>Viridiplantae</taxon>
        <taxon>Streptophyta</taxon>
        <taxon>Embryophyta</taxon>
        <taxon>Tracheophyta</taxon>
        <taxon>Spermatophyta</taxon>
        <taxon>Magnoliopsida</taxon>
        <taxon>eudicotyledons</taxon>
        <taxon>Gunneridae</taxon>
        <taxon>Pentapetalae</taxon>
        <taxon>asterids</taxon>
        <taxon>campanulids</taxon>
        <taxon>Asterales</taxon>
        <taxon>Asteraceae</taxon>
        <taxon>Asteroideae</taxon>
        <taxon>Anthemideae</taxon>
        <taxon>Anthemidinae</taxon>
        <taxon>Tanacetum</taxon>
    </lineage>
</organism>
<feature type="compositionally biased region" description="Acidic residues" evidence="1">
    <location>
        <begin position="153"/>
        <end position="162"/>
    </location>
</feature>
<comment type="caution">
    <text evidence="2">The sequence shown here is derived from an EMBL/GenBank/DDBJ whole genome shotgun (WGS) entry which is preliminary data.</text>
</comment>
<name>A0ABQ5GX08_9ASTR</name>
<feature type="compositionally biased region" description="Pro residues" evidence="1">
    <location>
        <begin position="60"/>
        <end position="72"/>
    </location>
</feature>
<sequence>MSDFEDSMVTYTAMSSPFGGLSNIGSSGVDEPPVIPEDSYAYVVAAFQAPPSSDYVSGPKYPPSPDFVPEPVYPEFMPPKDEVLPAEEQPLPAAVSPTAGSPGYVPESDPEEDDDEDPKEDPADGGGNGDDEDELSNDDEDEDVDIEGPPSTEETEPFETEESAATPPPHPAYHITAKILIRDEPPTPFWSDTEVARLLAIPTPPPSPLSSWSSPLPQIPSPPLPPILSPLPVSPPLPVSSPPPASSIRTPPLLPILLLTSSPPLHLLSTDRRADRPEVTLPPRKRLGITLGPRYEVRESSSAPTARPPRGFRADYGFVATMDREIMWDLKRDVGYGITDTWDEMLVDMPGATTTDDIELGRRMTEFTTRVRQDTDEIYTRLYDEQTERQLMAGRLNMLYRDRRVHARTARLMGAEARMSRKA</sequence>
<evidence type="ECO:0000313" key="3">
    <source>
        <dbReference type="Proteomes" id="UP001151760"/>
    </source>
</evidence>